<reference evidence="3" key="1">
    <citation type="submission" date="2022-12" db="EMBL/GenBank/DDBJ databases">
        <authorList>
            <person name="Webb A."/>
        </authorList>
    </citation>
    <scope>NUCLEOTIDE SEQUENCE</scope>
    <source>
        <strain evidence="3">Pd1</strain>
    </source>
</reference>
<dbReference type="GO" id="GO:0010508">
    <property type="term" value="P:positive regulation of autophagy"/>
    <property type="evidence" value="ECO:0007669"/>
    <property type="project" value="TreeGrafter"/>
</dbReference>
<name>A0AAV0SUQ3_9STRA</name>
<dbReference type="InterPro" id="IPR048255">
    <property type="entry name" value="IML1_N"/>
</dbReference>
<evidence type="ECO:0000313" key="3">
    <source>
        <dbReference type="EMBL" id="CAI5708271.1"/>
    </source>
</evidence>
<dbReference type="EMBL" id="CANTFM010000012">
    <property type="protein sequence ID" value="CAI5708271.1"/>
    <property type="molecule type" value="Genomic_DNA"/>
</dbReference>
<keyword evidence="4" id="KW-1185">Reference proteome</keyword>
<evidence type="ECO:0000259" key="1">
    <source>
        <dbReference type="Pfam" id="PF12257"/>
    </source>
</evidence>
<feature type="domain" description="Vacuolar membrane-associated protein Iml1 N-terminal" evidence="1">
    <location>
        <begin position="106"/>
        <end position="457"/>
    </location>
</feature>
<dbReference type="PANTHER" id="PTHR13179:SF8">
    <property type="entry name" value="GATOR COMPLEX PROTEIN DEPDC5"/>
    <property type="match status" value="1"/>
</dbReference>
<organism evidence="3 4">
    <name type="scientific">Peronospora destructor</name>
    <dbReference type="NCBI Taxonomy" id="86335"/>
    <lineage>
        <taxon>Eukaryota</taxon>
        <taxon>Sar</taxon>
        <taxon>Stramenopiles</taxon>
        <taxon>Oomycota</taxon>
        <taxon>Peronosporomycetes</taxon>
        <taxon>Peronosporales</taxon>
        <taxon>Peronosporaceae</taxon>
        <taxon>Peronospora</taxon>
    </lineage>
</organism>
<evidence type="ECO:0000313" key="4">
    <source>
        <dbReference type="Proteomes" id="UP001162029"/>
    </source>
</evidence>
<proteinExistence type="predicted"/>
<dbReference type="Proteomes" id="UP001162029">
    <property type="component" value="Unassembled WGS sequence"/>
</dbReference>
<dbReference type="GO" id="GO:1990130">
    <property type="term" value="C:GATOR1 complex"/>
    <property type="evidence" value="ECO:0007669"/>
    <property type="project" value="TreeGrafter"/>
</dbReference>
<dbReference type="AlphaFoldDB" id="A0AAV0SUQ3"/>
<dbReference type="InterPro" id="IPR055213">
    <property type="entry name" value="IML1_double_psi_beta_barrel"/>
</dbReference>
<dbReference type="GO" id="GO:1904262">
    <property type="term" value="P:negative regulation of TORC1 signaling"/>
    <property type="evidence" value="ECO:0007669"/>
    <property type="project" value="TreeGrafter"/>
</dbReference>
<dbReference type="PANTHER" id="PTHR13179">
    <property type="entry name" value="DEP DOMAIN CONTAINING PROTEIN 5"/>
    <property type="match status" value="1"/>
</dbReference>
<dbReference type="Pfam" id="PF23013">
    <property type="entry name" value="IML1_N"/>
    <property type="match status" value="1"/>
</dbReference>
<accession>A0AAV0SUQ3</accession>
<dbReference type="GO" id="GO:0005096">
    <property type="term" value="F:GTPase activator activity"/>
    <property type="evidence" value="ECO:0007669"/>
    <property type="project" value="InterPro"/>
</dbReference>
<evidence type="ECO:0000259" key="2">
    <source>
        <dbReference type="Pfam" id="PF23013"/>
    </source>
</evidence>
<dbReference type="Pfam" id="PF12257">
    <property type="entry name" value="IML1"/>
    <property type="match status" value="1"/>
</dbReference>
<feature type="domain" description="IML1 N-terminal double psi beta-barrel" evidence="2">
    <location>
        <begin position="15"/>
        <end position="94"/>
    </location>
</feature>
<sequence length="639" mass="72224">MWRTRRNTNDRDALSLVIHGPEFRNGELLVLNPDTFPHIKLHDLVEIAQPERIHPRLVLAVESLVPVRGKVQVSVARDIAVQFGLEAFRFVTVQRVAQQEVVVDFVELSFKDQFLSRADVWRFKVTMLGQCVYVGRTVECLGMRGQVDAILTSNTQLHCGVIGDATKIVVRSRSSRLFWLVQMSTEMWEFAPDGQVYYEKLLNRLLQVLIAKWSESSVSHSVTIIAFSRSFYDADQFPDGFDPNRPPFSDPLRQGFGPGCYVPGVNMAHGYGPTIHVDPLTGQYYEDFYKVVIMNYTGPDWSRLLQLLKEEFASCYEIHRWRTPEEFSSARYEICRCPKRKREVSKTATVDAEDFEDSEEMYVKWLKLPSGVPSRAKDGNILEAINVTLNVLDKHYMDRDLNRTGQSIVMMTAGCSIFNVNSKLAEITEQRMMDSGVGMDMISLSTPPLHVVPLFIYCNQSSSKTTTTISEVPSFLHKLSFSEVSGVKRKTSSEAATSLYNIPSLISTSQSKSPVWVRAGSDVLHPPSAAATLNSIAVVADPSDDSIKKLTYDVPHWVNITFLDFDCSCERASNNFSPASSAATPSPNPHKPTKQHNSRVWHSYECQFKRHQQFNPLPSFRMFDITAPSEKLTFPCCEI</sequence>
<comment type="caution">
    <text evidence="3">The sequence shown here is derived from an EMBL/GenBank/DDBJ whole genome shotgun (WGS) entry which is preliminary data.</text>
</comment>
<gene>
    <name evidence="3" type="ORF">PDE001_LOCUS46</name>
</gene>
<dbReference type="InterPro" id="IPR027244">
    <property type="entry name" value="IML1"/>
</dbReference>
<protein>
    <submittedName>
        <fullName evidence="3">Uncharacterized protein</fullName>
    </submittedName>
</protein>